<evidence type="ECO:0000256" key="2">
    <source>
        <dbReference type="ARBA" id="ARBA00022475"/>
    </source>
</evidence>
<keyword evidence="9" id="KW-1185">Reference proteome</keyword>
<dbReference type="Pfam" id="PF00482">
    <property type="entry name" value="T2SSF"/>
    <property type="match status" value="1"/>
</dbReference>
<evidence type="ECO:0000313" key="9">
    <source>
        <dbReference type="Proteomes" id="UP000245390"/>
    </source>
</evidence>
<dbReference type="AlphaFoldDB" id="A0A316GPI9"/>
<evidence type="ECO:0000256" key="6">
    <source>
        <dbReference type="SAM" id="Phobius"/>
    </source>
</evidence>
<dbReference type="KEGG" id="salo:EF888_08675"/>
<comment type="caution">
    <text evidence="8">The sequence shown here is derived from an EMBL/GenBank/DDBJ whole genome shotgun (WGS) entry which is preliminary data.</text>
</comment>
<dbReference type="GO" id="GO:0005886">
    <property type="term" value="C:plasma membrane"/>
    <property type="evidence" value="ECO:0007669"/>
    <property type="project" value="UniProtKB-SubCell"/>
</dbReference>
<evidence type="ECO:0000256" key="1">
    <source>
        <dbReference type="ARBA" id="ARBA00004651"/>
    </source>
</evidence>
<feature type="transmembrane region" description="Helical" evidence="6">
    <location>
        <begin position="269"/>
        <end position="290"/>
    </location>
</feature>
<dbReference type="Proteomes" id="UP000245390">
    <property type="component" value="Unassembled WGS sequence"/>
</dbReference>
<dbReference type="EMBL" id="QGGV01000003">
    <property type="protein sequence ID" value="PWK56857.1"/>
    <property type="molecule type" value="Genomic_DNA"/>
</dbReference>
<dbReference type="InterPro" id="IPR042094">
    <property type="entry name" value="T2SS_GspF_sf"/>
</dbReference>
<keyword evidence="3 6" id="KW-0812">Transmembrane</keyword>
<evidence type="ECO:0000259" key="7">
    <source>
        <dbReference type="Pfam" id="PF00482"/>
    </source>
</evidence>
<evidence type="ECO:0000313" key="8">
    <source>
        <dbReference type="EMBL" id="PWK56857.1"/>
    </source>
</evidence>
<evidence type="ECO:0000256" key="5">
    <source>
        <dbReference type="ARBA" id="ARBA00023136"/>
    </source>
</evidence>
<organism evidence="8 9">
    <name type="scientific">Silicimonas algicola</name>
    <dbReference type="NCBI Taxonomy" id="1826607"/>
    <lineage>
        <taxon>Bacteria</taxon>
        <taxon>Pseudomonadati</taxon>
        <taxon>Pseudomonadota</taxon>
        <taxon>Alphaproteobacteria</taxon>
        <taxon>Rhodobacterales</taxon>
        <taxon>Paracoccaceae</taxon>
    </lineage>
</organism>
<dbReference type="OrthoDB" id="9803381at2"/>
<dbReference type="PANTHER" id="PTHR35007:SF1">
    <property type="entry name" value="PILUS ASSEMBLY PROTEIN"/>
    <property type="match status" value="1"/>
</dbReference>
<name>A0A316GPI9_9RHOB</name>
<protein>
    <submittedName>
        <fullName evidence="8">Tight adherence protein B</fullName>
    </submittedName>
</protein>
<keyword evidence="4 6" id="KW-1133">Transmembrane helix</keyword>
<dbReference type="InterPro" id="IPR018076">
    <property type="entry name" value="T2SS_GspF_dom"/>
</dbReference>
<sequence length="328" mass="36065">MDMKTITDLLAQVDLRFVTYVGAVLGLLLVFEGLRQMLSRTANVEQAKSRRMRLIQKGATTEEILKILKPTEKRSFVERLPFVGDLPVVLRQGGITMAPGAFLVTCFAAAVAIFVVGMQFMGWLNALALGFVVGLFLPILQVRMKRNERMNLLVKQLPDGLDLMARGLKVGHPLNTTLAAVANDMPDPIGSEFGIVVDQVSFGDDLTEAFRDLSSRIDQEDVHYLATAIAIQHGTGGDLARVLNVLSRTIRDRLNMRKKVKALTAEGRLTAAFLSFIPVLIFVAMQILTPSYYGSIANEPEAVPLGIAIVTLSVLNALILRKLVNFRF</sequence>
<feature type="transmembrane region" description="Helical" evidence="6">
    <location>
        <begin position="95"/>
        <end position="116"/>
    </location>
</feature>
<dbReference type="PANTHER" id="PTHR35007">
    <property type="entry name" value="INTEGRAL MEMBRANE PROTEIN-RELATED"/>
    <property type="match status" value="1"/>
</dbReference>
<comment type="subcellular location">
    <subcellularLocation>
        <location evidence="1">Cell membrane</location>
        <topology evidence="1">Multi-pass membrane protein</topology>
    </subcellularLocation>
</comment>
<proteinExistence type="predicted"/>
<evidence type="ECO:0000256" key="3">
    <source>
        <dbReference type="ARBA" id="ARBA00022692"/>
    </source>
</evidence>
<reference evidence="8 9" key="1">
    <citation type="submission" date="2018-05" db="EMBL/GenBank/DDBJ databases">
        <title>Genomic Encyclopedia of Type Strains, Phase IV (KMG-IV): sequencing the most valuable type-strain genomes for metagenomic binning, comparative biology and taxonomic classification.</title>
        <authorList>
            <person name="Goeker M."/>
        </authorList>
    </citation>
    <scope>NUCLEOTIDE SEQUENCE [LARGE SCALE GENOMIC DNA]</scope>
    <source>
        <strain evidence="8 9">DSM 103371</strain>
    </source>
</reference>
<feature type="transmembrane region" description="Helical" evidence="6">
    <location>
        <begin position="122"/>
        <end position="140"/>
    </location>
</feature>
<feature type="transmembrane region" description="Helical" evidence="6">
    <location>
        <begin position="302"/>
        <end position="320"/>
    </location>
</feature>
<dbReference type="Gene3D" id="1.20.81.30">
    <property type="entry name" value="Type II secretion system (T2SS), domain F"/>
    <property type="match status" value="1"/>
</dbReference>
<gene>
    <name evidence="8" type="ORF">C8D95_10389</name>
</gene>
<dbReference type="RefSeq" id="WP_109758625.1">
    <property type="nucleotide sequence ID" value="NZ_CP034588.1"/>
</dbReference>
<feature type="transmembrane region" description="Helical" evidence="6">
    <location>
        <begin position="17"/>
        <end position="34"/>
    </location>
</feature>
<keyword evidence="5 6" id="KW-0472">Membrane</keyword>
<accession>A0A316GPI9</accession>
<evidence type="ECO:0000256" key="4">
    <source>
        <dbReference type="ARBA" id="ARBA00022989"/>
    </source>
</evidence>
<feature type="domain" description="Type II secretion system protein GspF" evidence="7">
    <location>
        <begin position="161"/>
        <end position="285"/>
    </location>
</feature>
<keyword evidence="2" id="KW-1003">Cell membrane</keyword>